<dbReference type="Gene3D" id="3.40.50.2000">
    <property type="entry name" value="Glycogen Phosphorylase B"/>
    <property type="match status" value="2"/>
</dbReference>
<dbReference type="PANTHER" id="PTHR12526:SF630">
    <property type="entry name" value="GLYCOSYLTRANSFERASE"/>
    <property type="match status" value="1"/>
</dbReference>
<comment type="caution">
    <text evidence="2">The sequence shown here is derived from an EMBL/GenBank/DDBJ whole genome shotgun (WGS) entry which is preliminary data.</text>
</comment>
<reference evidence="2" key="2">
    <citation type="journal article" date="2021" name="Sci. Rep.">
        <title>The distribution of antibiotic resistance genes in chicken gut microbiota commensals.</title>
        <authorList>
            <person name="Juricova H."/>
            <person name="Matiasovicova J."/>
            <person name="Kubasova T."/>
            <person name="Cejkova D."/>
            <person name="Rychlik I."/>
        </authorList>
    </citation>
    <scope>NUCLEOTIDE SEQUENCE</scope>
    <source>
        <strain evidence="2">An824</strain>
    </source>
</reference>
<sequence>MKKVFHIISHFDVGGAERVAVNIARSRTEGYEYHVVELVRAHSAYTRVFVKELEEAGIRYHRAVLPEVHFHYVVERLAAMTFPLRFLPLFLKHRPAVVHTHTEMPDLAVWWFFTLFPNLLKGCKIIRTIHNTQLWTGLKRTGRRVERLFMRLNANVAISRSVLDCYRKEYGRTAPIIYNGVAETAQRPFNGIVRGKTNILFAGRLEPQKGVAKLIETVKRVKADGRLHFHVIGDGSLRADVERELGPLECVTIYPPQYDLAAYLASFDYLFMPSEFEGLSIMSIEASLAALPVIANSCPGLRDTLPDDWPLCVRNNDTDQYVSLLNYVTAHNDRRRLGAKAQAFARMNFGIRRMQQAYEALYSY</sequence>
<proteinExistence type="predicted"/>
<evidence type="ECO:0000259" key="1">
    <source>
        <dbReference type="Pfam" id="PF13439"/>
    </source>
</evidence>
<dbReference type="PANTHER" id="PTHR12526">
    <property type="entry name" value="GLYCOSYLTRANSFERASE"/>
    <property type="match status" value="1"/>
</dbReference>
<organism evidence="2 3">
    <name type="scientific">Marseilla massiliensis</name>
    <dbReference type="NCBI Taxonomy" id="1841864"/>
    <lineage>
        <taxon>Bacteria</taxon>
        <taxon>Pseudomonadati</taxon>
        <taxon>Bacteroidota</taxon>
        <taxon>Bacteroidia</taxon>
        <taxon>Bacteroidales</taxon>
        <taxon>Prevotellaceae</taxon>
        <taxon>Marseilla</taxon>
    </lineage>
</organism>
<dbReference type="Pfam" id="PF13439">
    <property type="entry name" value="Glyco_transf_4"/>
    <property type="match status" value="1"/>
</dbReference>
<dbReference type="Pfam" id="PF13692">
    <property type="entry name" value="Glyco_trans_1_4"/>
    <property type="match status" value="1"/>
</dbReference>
<protein>
    <submittedName>
        <fullName evidence="2">Glycosyltransferase</fullName>
    </submittedName>
</protein>
<dbReference type="EMBL" id="JACJJG010000032">
    <property type="protein sequence ID" value="MBM6673689.1"/>
    <property type="molecule type" value="Genomic_DNA"/>
</dbReference>
<gene>
    <name evidence="2" type="ORF">H6A34_07350</name>
</gene>
<feature type="domain" description="Glycosyltransferase subfamily 4-like N-terminal" evidence="1">
    <location>
        <begin position="13"/>
        <end position="181"/>
    </location>
</feature>
<name>A0A939B5S2_9BACT</name>
<keyword evidence="3" id="KW-1185">Reference proteome</keyword>
<dbReference type="GO" id="GO:0016757">
    <property type="term" value="F:glycosyltransferase activity"/>
    <property type="evidence" value="ECO:0007669"/>
    <property type="project" value="UniProtKB-ARBA"/>
</dbReference>
<dbReference type="InterPro" id="IPR028098">
    <property type="entry name" value="Glyco_trans_4-like_N"/>
</dbReference>
<dbReference type="SUPFAM" id="SSF53756">
    <property type="entry name" value="UDP-Glycosyltransferase/glycogen phosphorylase"/>
    <property type="match status" value="1"/>
</dbReference>
<dbReference type="AlphaFoldDB" id="A0A939B5S2"/>
<evidence type="ECO:0000313" key="2">
    <source>
        <dbReference type="EMBL" id="MBM6673689.1"/>
    </source>
</evidence>
<evidence type="ECO:0000313" key="3">
    <source>
        <dbReference type="Proteomes" id="UP000706891"/>
    </source>
</evidence>
<accession>A0A939B5S2</accession>
<dbReference type="RefSeq" id="WP_205104527.1">
    <property type="nucleotide sequence ID" value="NZ_JACJJG010000032.1"/>
</dbReference>
<reference evidence="2" key="1">
    <citation type="submission" date="2020-08" db="EMBL/GenBank/DDBJ databases">
        <authorList>
            <person name="Cejkova D."/>
            <person name="Kubasova T."/>
            <person name="Jahodarova E."/>
            <person name="Rychlik I."/>
        </authorList>
    </citation>
    <scope>NUCLEOTIDE SEQUENCE</scope>
    <source>
        <strain evidence="2">An824</strain>
    </source>
</reference>
<dbReference type="Proteomes" id="UP000706891">
    <property type="component" value="Unassembled WGS sequence"/>
</dbReference>